<sequence length="128" mass="14876">MTAFLKHQSSIHLFTCLIYQTGDNNKEFSRAEFQRVERFFNHPVIIMERPNHRDLEKYAEDNFNEEKHGLSWAELFRSDYIEIHHPGVSDAAPNPGTRDSERGAEKEVSARASWWKVVGSGHGGYAWR</sequence>
<evidence type="ECO:0000256" key="1">
    <source>
        <dbReference type="SAM" id="MobiDB-lite"/>
    </source>
</evidence>
<organism evidence="2 3">
    <name type="scientific">Phyllosticta capitalensis</name>
    <dbReference type="NCBI Taxonomy" id="121624"/>
    <lineage>
        <taxon>Eukaryota</taxon>
        <taxon>Fungi</taxon>
        <taxon>Dikarya</taxon>
        <taxon>Ascomycota</taxon>
        <taxon>Pezizomycotina</taxon>
        <taxon>Dothideomycetes</taxon>
        <taxon>Dothideomycetes incertae sedis</taxon>
        <taxon>Botryosphaeriales</taxon>
        <taxon>Phyllostictaceae</taxon>
        <taxon>Phyllosticta</taxon>
    </lineage>
</organism>
<reference evidence="2 3" key="1">
    <citation type="submission" date="2024-04" db="EMBL/GenBank/DDBJ databases">
        <title>Phyllosticta paracitricarpa is synonymous to the EU quarantine fungus P. citricarpa based on phylogenomic analyses.</title>
        <authorList>
            <consortium name="Lawrence Berkeley National Laboratory"/>
            <person name="Van Ingen-Buijs V.A."/>
            <person name="Van Westerhoven A.C."/>
            <person name="Haridas S."/>
            <person name="Skiadas P."/>
            <person name="Martin F."/>
            <person name="Groenewald J.Z."/>
            <person name="Crous P.W."/>
            <person name="Seidl M.F."/>
        </authorList>
    </citation>
    <scope>NUCLEOTIDE SEQUENCE [LARGE SCALE GENOMIC DNA]</scope>
    <source>
        <strain evidence="2 3">CBS 123374</strain>
    </source>
</reference>
<name>A0ABR1YWR5_9PEZI</name>
<evidence type="ECO:0000313" key="3">
    <source>
        <dbReference type="Proteomes" id="UP001492380"/>
    </source>
</evidence>
<dbReference type="Proteomes" id="UP001492380">
    <property type="component" value="Unassembled WGS sequence"/>
</dbReference>
<protein>
    <submittedName>
        <fullName evidence="2">Uncharacterized protein</fullName>
    </submittedName>
</protein>
<feature type="compositionally biased region" description="Basic and acidic residues" evidence="1">
    <location>
        <begin position="98"/>
        <end position="108"/>
    </location>
</feature>
<comment type="caution">
    <text evidence="2">The sequence shown here is derived from an EMBL/GenBank/DDBJ whole genome shotgun (WGS) entry which is preliminary data.</text>
</comment>
<keyword evidence="3" id="KW-1185">Reference proteome</keyword>
<evidence type="ECO:0000313" key="2">
    <source>
        <dbReference type="EMBL" id="KAK8240642.1"/>
    </source>
</evidence>
<accession>A0ABR1YWR5</accession>
<feature type="region of interest" description="Disordered" evidence="1">
    <location>
        <begin position="86"/>
        <end position="108"/>
    </location>
</feature>
<dbReference type="EMBL" id="JBBWRZ010000003">
    <property type="protein sequence ID" value="KAK8240642.1"/>
    <property type="molecule type" value="Genomic_DNA"/>
</dbReference>
<gene>
    <name evidence="2" type="ORF">HDK90DRAFT_532293</name>
</gene>
<proteinExistence type="predicted"/>